<dbReference type="EMBL" id="JTDY01001603">
    <property type="protein sequence ID" value="KOB73398.1"/>
    <property type="molecule type" value="Genomic_DNA"/>
</dbReference>
<organism evidence="2 3">
    <name type="scientific">Operophtera brumata</name>
    <name type="common">Winter moth</name>
    <name type="synonym">Phalaena brumata</name>
    <dbReference type="NCBI Taxonomy" id="104452"/>
    <lineage>
        <taxon>Eukaryota</taxon>
        <taxon>Metazoa</taxon>
        <taxon>Ecdysozoa</taxon>
        <taxon>Arthropoda</taxon>
        <taxon>Hexapoda</taxon>
        <taxon>Insecta</taxon>
        <taxon>Pterygota</taxon>
        <taxon>Neoptera</taxon>
        <taxon>Endopterygota</taxon>
        <taxon>Lepidoptera</taxon>
        <taxon>Glossata</taxon>
        <taxon>Ditrysia</taxon>
        <taxon>Geometroidea</taxon>
        <taxon>Geometridae</taxon>
        <taxon>Larentiinae</taxon>
        <taxon>Operophtera</taxon>
    </lineage>
</organism>
<dbReference type="AlphaFoldDB" id="A0A0L7LD12"/>
<evidence type="ECO:0000313" key="3">
    <source>
        <dbReference type="Proteomes" id="UP000037510"/>
    </source>
</evidence>
<accession>A0A0L7LD12</accession>
<dbReference type="Proteomes" id="UP000037510">
    <property type="component" value="Unassembled WGS sequence"/>
</dbReference>
<gene>
    <name evidence="2" type="ORF">OBRU01_11044</name>
</gene>
<name>A0A0L7LD12_OPEBR</name>
<evidence type="ECO:0000256" key="1">
    <source>
        <dbReference type="SAM" id="MobiDB-lite"/>
    </source>
</evidence>
<feature type="region of interest" description="Disordered" evidence="1">
    <location>
        <begin position="304"/>
        <end position="323"/>
    </location>
</feature>
<comment type="caution">
    <text evidence="2">The sequence shown here is derived from an EMBL/GenBank/DDBJ whole genome shotgun (WGS) entry which is preliminary data.</text>
</comment>
<reference evidence="2 3" key="1">
    <citation type="journal article" date="2015" name="Genome Biol. Evol.">
        <title>The genome of winter moth (Operophtera brumata) provides a genomic perspective on sexual dimorphism and phenology.</title>
        <authorList>
            <person name="Derks M.F."/>
            <person name="Smit S."/>
            <person name="Salis L."/>
            <person name="Schijlen E."/>
            <person name="Bossers A."/>
            <person name="Mateman C."/>
            <person name="Pijl A.S."/>
            <person name="de Ridder D."/>
            <person name="Groenen M.A."/>
            <person name="Visser M.E."/>
            <person name="Megens H.J."/>
        </authorList>
    </citation>
    <scope>NUCLEOTIDE SEQUENCE [LARGE SCALE GENOMIC DNA]</scope>
    <source>
        <strain evidence="2">WM2013NL</strain>
        <tissue evidence="2">Head and thorax</tissue>
    </source>
</reference>
<sequence>MEDNLCDSLKIPEDPGSATKHLLDKLLNEIRPIINGLRNKIQDLKRGDGDSSKINEVYSLCLSQITKCLLNLFDIFRLEYSRGIVLQNYSESNKSANESFDVTTMSFVNWIDHAFQNLNKLSDVVYKTDYKDTEDLYEMWKNEMVECISGLHISVDELLLCAMTLFRYCLPGDQHIIKARCQVVLRETKALLSELVQGDVSSTIKATTDSLKLPVMPSNVNVTIDVLKDVLYVLETNTNTSLLGLLIHCFSHETSPVDVLKEHFNKGCSCVGSADGSEDCEFVKEFDLYNERLLQIGSNPLPSKWTSQPRSIRPSPSTGADDVTTQLPFHVADQIMEAGNAYRSSTVCSVISIGCVVLDFFNAYIQIEPDALTQQEKLLPLLSDLEKEQLYKRLRLLYTVVGRINTLLQPEEHDELYEEDEESERPKNVTHSIAKNGITYVNSPRKNNISRSMFARTYIRSSTRNFPLSKLTKHLHAKCTELNFSVQLDEMFNLSKNSSAINDGTFINKRLNKVRESSVLYNFSPIKNRSSMRKIVLNRHLQSNKELEDIGDNGVSARESLFNDNESLQLTEVLNEMHDMTSILSSPRSRKALRVDREGTNVLTINVNNQNATSKHVWNIPVNDSVGEMPFDDLPNVSNVTQPSNVTTIERITDLDFVEEKLNDLKLQTETNLI</sequence>
<protein>
    <submittedName>
        <fullName evidence="2">Serendipity locus protein alpha</fullName>
    </submittedName>
</protein>
<proteinExistence type="predicted"/>
<evidence type="ECO:0000313" key="2">
    <source>
        <dbReference type="EMBL" id="KOB73398.1"/>
    </source>
</evidence>
<keyword evidence="3" id="KW-1185">Reference proteome</keyword>